<dbReference type="EMBL" id="UAUE01000026">
    <property type="protein sequence ID" value="SPZ00608.1"/>
    <property type="molecule type" value="Genomic_DNA"/>
</dbReference>
<feature type="binding site" evidence="2">
    <location>
        <position position="45"/>
    </location>
    <ligand>
        <name>Mg(2+)</name>
        <dbReference type="ChEBI" id="CHEBI:18420"/>
        <label>4</label>
    </ligand>
</feature>
<feature type="binding site" evidence="2">
    <location>
        <position position="46"/>
    </location>
    <ligand>
        <name>Mg(2+)</name>
        <dbReference type="ChEBI" id="CHEBI:18420"/>
        <label>1</label>
    </ligand>
</feature>
<accession>A0A2X2C0C8</accession>
<keyword evidence="2" id="KW-0547">Nucleotide-binding</keyword>
<evidence type="ECO:0000313" key="6">
    <source>
        <dbReference type="Proteomes" id="UP000251485"/>
    </source>
</evidence>
<evidence type="ECO:0000256" key="2">
    <source>
        <dbReference type="HAMAP-Rule" id="MF_02128"/>
    </source>
</evidence>
<dbReference type="SUPFAM" id="SSF56042">
    <property type="entry name" value="PurM C-terminal domain-like"/>
    <property type="match status" value="1"/>
</dbReference>
<sequence>MPCGEFSLIKQYFTSQPVKRKDVSTGIGDDCAILTVPEKQQVAISTDTLVSGIHFLPTISPEDLAYKALAVNISDLAAVGADPAWASLALTLPKVDNDWLEAFSRSLFALAEYYSIQLIGGDTTKGPLSLTITIQGLVPQGMALLRSGAKIGDWIYVTGFLGDSAAGLAVLQNRLQPSQPESRDYFITRHLRPQPRLLQGQALRSLASAAIDISDGLISDLNHILTASGCGARINLDALPYSAAMKSQVSKEQAEIWALSGGEDYELCFTVPEINRGALDIALAHTGADFHCIGQIMPIAEGIRYLREGKEVHPNLKGFDHFGDNK</sequence>
<dbReference type="Pfam" id="PF02769">
    <property type="entry name" value="AIRS_C"/>
    <property type="match status" value="1"/>
</dbReference>
<feature type="binding site" evidence="2">
    <location>
        <begin position="121"/>
        <end position="122"/>
    </location>
    <ligand>
        <name>ATP</name>
        <dbReference type="ChEBI" id="CHEBI:30616"/>
    </ligand>
</feature>
<comment type="miscellaneous">
    <text evidence="2">Reaction mechanism of ThiL seems to utilize a direct, inline transfer of the gamma-phosphate of ATP to TMP rather than a phosphorylated enzyme intermediate.</text>
</comment>
<dbReference type="InterPro" id="IPR016188">
    <property type="entry name" value="PurM-like_N"/>
</dbReference>
<name>A0A2X2C0C8_PROMI</name>
<dbReference type="Gene3D" id="3.90.650.10">
    <property type="entry name" value="PurM-like C-terminal domain"/>
    <property type="match status" value="1"/>
</dbReference>
<dbReference type="OMA" id="HFRRDWS"/>
<dbReference type="InterPro" id="IPR036921">
    <property type="entry name" value="PurM-like_N_sf"/>
</dbReference>
<dbReference type="InterPro" id="IPR010918">
    <property type="entry name" value="PurM-like_C_dom"/>
</dbReference>
<dbReference type="UniPathway" id="UPA00060">
    <property type="reaction ID" value="UER00142"/>
</dbReference>
<dbReference type="SUPFAM" id="SSF55326">
    <property type="entry name" value="PurM N-terminal domain-like"/>
    <property type="match status" value="1"/>
</dbReference>
<comment type="similarity">
    <text evidence="2">Belongs to the thiamine-monophosphate kinase family.</text>
</comment>
<dbReference type="GO" id="GO:0009030">
    <property type="term" value="F:thiamine-phosphate kinase activity"/>
    <property type="evidence" value="ECO:0007669"/>
    <property type="project" value="UniProtKB-UniRule"/>
</dbReference>
<comment type="catalytic activity">
    <reaction evidence="2">
        <text>thiamine phosphate + ATP = thiamine diphosphate + ADP</text>
        <dbReference type="Rhea" id="RHEA:15913"/>
        <dbReference type="ChEBI" id="CHEBI:30616"/>
        <dbReference type="ChEBI" id="CHEBI:37575"/>
        <dbReference type="ChEBI" id="CHEBI:58937"/>
        <dbReference type="ChEBI" id="CHEBI:456216"/>
        <dbReference type="EC" id="2.7.4.16"/>
    </reaction>
</comment>
<protein>
    <recommendedName>
        <fullName evidence="2">Thiamine-monophosphate kinase</fullName>
        <shortName evidence="2">TMP kinase</shortName>
        <shortName evidence="2">Thiamine-phosphate kinase</shortName>
        <ecNumber evidence="2">2.7.4.16</ecNumber>
    </recommendedName>
</protein>
<dbReference type="RefSeq" id="WP_012367469.1">
    <property type="nucleotide sequence ID" value="NZ_BRVF01000002.1"/>
</dbReference>
<dbReference type="InterPro" id="IPR006283">
    <property type="entry name" value="ThiL-like"/>
</dbReference>
<feature type="binding site" evidence="2">
    <location>
        <position position="215"/>
    </location>
    <ligand>
        <name>Mg(2+)</name>
        <dbReference type="ChEBI" id="CHEBI:18420"/>
        <label>5</label>
    </ligand>
</feature>
<feature type="binding site" evidence="2">
    <location>
        <position position="30"/>
    </location>
    <ligand>
        <name>Mg(2+)</name>
        <dbReference type="ChEBI" id="CHEBI:18420"/>
        <label>3</label>
    </ligand>
</feature>
<dbReference type="PIRSF" id="PIRSF005303">
    <property type="entry name" value="Thiam_monoph_kin"/>
    <property type="match status" value="1"/>
</dbReference>
<reference evidence="5 6" key="1">
    <citation type="submission" date="2018-06" db="EMBL/GenBank/DDBJ databases">
        <authorList>
            <consortium name="Pathogen Informatics"/>
            <person name="Doyle S."/>
        </authorList>
    </citation>
    <scope>NUCLEOTIDE SEQUENCE [LARGE SCALE GENOMIC DNA]</scope>
    <source>
        <strain evidence="5 6">NCTC10975</strain>
    </source>
</reference>
<feature type="binding site" evidence="2">
    <location>
        <position position="75"/>
    </location>
    <ligand>
        <name>Mg(2+)</name>
        <dbReference type="ChEBI" id="CHEBI:18420"/>
        <label>2</label>
    </ligand>
</feature>
<dbReference type="CDD" id="cd02194">
    <property type="entry name" value="ThiL"/>
    <property type="match status" value="1"/>
</dbReference>
<keyword evidence="1 2" id="KW-0784">Thiamine biosynthesis</keyword>
<dbReference type="GO" id="GO:0009228">
    <property type="term" value="P:thiamine biosynthetic process"/>
    <property type="evidence" value="ECO:0007669"/>
    <property type="project" value="UniProtKB-KW"/>
</dbReference>
<feature type="binding site" evidence="2">
    <location>
        <position position="30"/>
    </location>
    <ligand>
        <name>Mg(2+)</name>
        <dbReference type="ChEBI" id="CHEBI:18420"/>
        <label>4</label>
    </ligand>
</feature>
<dbReference type="OrthoDB" id="9802811at2"/>
<comment type="function">
    <text evidence="2">Catalyzes the ATP-dependent phosphorylation of thiamine-monophosphate (TMP) to form thiamine-pyrophosphate (TPP), the active form of vitamin B1.</text>
</comment>
<keyword evidence="2" id="KW-0460">Magnesium</keyword>
<dbReference type="Proteomes" id="UP000251485">
    <property type="component" value="Unassembled WGS sequence"/>
</dbReference>
<feature type="domain" description="PurM-like C-terminal" evidence="4">
    <location>
        <begin position="150"/>
        <end position="296"/>
    </location>
</feature>
<dbReference type="InterPro" id="IPR036676">
    <property type="entry name" value="PurM-like_C_sf"/>
</dbReference>
<feature type="binding site" evidence="2">
    <location>
        <position position="319"/>
    </location>
    <ligand>
        <name>substrate</name>
    </ligand>
</feature>
<keyword evidence="2 5" id="KW-0808">Transferase</keyword>
<feature type="binding site" evidence="2">
    <location>
        <position position="122"/>
    </location>
    <ligand>
        <name>Mg(2+)</name>
        <dbReference type="ChEBI" id="CHEBI:18420"/>
        <label>1</label>
    </ligand>
</feature>
<gene>
    <name evidence="2 5" type="primary">thiL</name>
    <name evidence="5" type="ORF">NCTC10975_03689</name>
</gene>
<dbReference type="EC" id="2.7.4.16" evidence="2"/>
<dbReference type="NCBIfam" id="TIGR01379">
    <property type="entry name" value="thiL"/>
    <property type="match status" value="1"/>
</dbReference>
<evidence type="ECO:0000313" key="5">
    <source>
        <dbReference type="EMBL" id="SPZ00608.1"/>
    </source>
</evidence>
<comment type="caution">
    <text evidence="2">Lacks conserved residue(s) required for the propagation of feature annotation.</text>
</comment>
<feature type="binding site" evidence="2">
    <location>
        <position position="47"/>
    </location>
    <ligand>
        <name>Mg(2+)</name>
        <dbReference type="ChEBI" id="CHEBI:18420"/>
        <label>1</label>
    </ligand>
</feature>
<feature type="binding site" evidence="2">
    <location>
        <position position="75"/>
    </location>
    <ligand>
        <name>Mg(2+)</name>
        <dbReference type="ChEBI" id="CHEBI:18420"/>
        <label>3</label>
    </ligand>
</feature>
<evidence type="ECO:0000259" key="4">
    <source>
        <dbReference type="Pfam" id="PF02769"/>
    </source>
</evidence>
<feature type="binding site" evidence="2">
    <location>
        <position position="263"/>
    </location>
    <ligand>
        <name>substrate</name>
    </ligand>
</feature>
<feature type="binding site" evidence="2">
    <location>
        <position position="47"/>
    </location>
    <ligand>
        <name>Mg(2+)</name>
        <dbReference type="ChEBI" id="CHEBI:18420"/>
        <label>2</label>
    </ligand>
</feature>
<proteinExistence type="inferred from homology"/>
<dbReference type="AlphaFoldDB" id="A0A2X2C0C8"/>
<feature type="binding site" evidence="2">
    <location>
        <position position="75"/>
    </location>
    <ligand>
        <name>Mg(2+)</name>
        <dbReference type="ChEBI" id="CHEBI:18420"/>
        <label>4</label>
    </ligand>
</feature>
<evidence type="ECO:0000259" key="3">
    <source>
        <dbReference type="Pfam" id="PF00586"/>
    </source>
</evidence>
<dbReference type="HAMAP" id="MF_02128">
    <property type="entry name" value="TMP_kinase"/>
    <property type="match status" value="1"/>
</dbReference>
<dbReference type="GeneID" id="6803379"/>
<feature type="binding site" evidence="2">
    <location>
        <position position="214"/>
    </location>
    <ligand>
        <name>ATP</name>
        <dbReference type="ChEBI" id="CHEBI:30616"/>
    </ligand>
</feature>
<dbReference type="GO" id="GO:0005524">
    <property type="term" value="F:ATP binding"/>
    <property type="evidence" value="ECO:0007669"/>
    <property type="project" value="UniProtKB-UniRule"/>
</dbReference>
<keyword evidence="2" id="KW-0479">Metal-binding</keyword>
<feature type="binding site" evidence="2">
    <location>
        <position position="54"/>
    </location>
    <ligand>
        <name>substrate</name>
    </ligand>
</feature>
<keyword evidence="2 5" id="KW-0418">Kinase</keyword>
<feature type="binding site" evidence="2">
    <location>
        <position position="212"/>
    </location>
    <ligand>
        <name>Mg(2+)</name>
        <dbReference type="ChEBI" id="CHEBI:18420"/>
        <label>3</label>
    </ligand>
</feature>
<dbReference type="Pfam" id="PF00586">
    <property type="entry name" value="AIRS"/>
    <property type="match status" value="1"/>
</dbReference>
<dbReference type="PANTHER" id="PTHR30270:SF0">
    <property type="entry name" value="THIAMINE-MONOPHOSPHATE KINASE"/>
    <property type="match status" value="1"/>
</dbReference>
<organism evidence="5 6">
    <name type="scientific">Proteus mirabilis</name>
    <dbReference type="NCBI Taxonomy" id="584"/>
    <lineage>
        <taxon>Bacteria</taxon>
        <taxon>Pseudomonadati</taxon>
        <taxon>Pseudomonadota</taxon>
        <taxon>Gammaproteobacteria</taxon>
        <taxon>Enterobacterales</taxon>
        <taxon>Morganellaceae</taxon>
        <taxon>Proteus</taxon>
    </lineage>
</organism>
<comment type="pathway">
    <text evidence="2">Cofactor biosynthesis; thiamine diphosphate biosynthesis; thiamine diphosphate from thiamine phosphate: step 1/1.</text>
</comment>
<dbReference type="Gene3D" id="3.30.1330.10">
    <property type="entry name" value="PurM-like, N-terminal domain"/>
    <property type="match status" value="1"/>
</dbReference>
<evidence type="ECO:0000256" key="1">
    <source>
        <dbReference type="ARBA" id="ARBA00022977"/>
    </source>
</evidence>
<dbReference type="PANTHER" id="PTHR30270">
    <property type="entry name" value="THIAMINE-MONOPHOSPHATE KINASE"/>
    <property type="match status" value="1"/>
</dbReference>
<feature type="binding site" evidence="2">
    <location>
        <position position="146"/>
    </location>
    <ligand>
        <name>ATP</name>
        <dbReference type="ChEBI" id="CHEBI:30616"/>
    </ligand>
</feature>
<dbReference type="GO" id="GO:0000287">
    <property type="term" value="F:magnesium ion binding"/>
    <property type="evidence" value="ECO:0007669"/>
    <property type="project" value="UniProtKB-UniRule"/>
</dbReference>
<dbReference type="GO" id="GO:0009229">
    <property type="term" value="P:thiamine diphosphate biosynthetic process"/>
    <property type="evidence" value="ECO:0007669"/>
    <property type="project" value="UniProtKB-UniRule"/>
</dbReference>
<dbReference type="NCBIfam" id="NF004350">
    <property type="entry name" value="PRK05731.1-1"/>
    <property type="match status" value="1"/>
</dbReference>
<feature type="domain" description="PurM-like N-terminal" evidence="3">
    <location>
        <begin position="28"/>
        <end position="138"/>
    </location>
</feature>
<keyword evidence="2" id="KW-0067">ATP-binding</keyword>
<dbReference type="KEGG" id="pvl:AOB99_03250"/>